<comment type="caution">
    <text evidence="2">The sequence shown here is derived from an EMBL/GenBank/DDBJ whole genome shotgun (WGS) entry which is preliminary data.</text>
</comment>
<dbReference type="Proteomes" id="UP000436088">
    <property type="component" value="Unassembled WGS sequence"/>
</dbReference>
<gene>
    <name evidence="2" type="ORF">F3Y22_tig00112249pilonHSYRG00052</name>
</gene>
<proteinExistence type="predicted"/>
<sequence length="135" mass="14600">MPMMETKSVEDQVQDVNTISKVSMVQRSRKTVKQLQIKGKTVDVDDKIVTAEQKKTTCASGRKTSLTKSKNRPVKTATPASKKAKFVVSPQKSVDGKKGGHTTTPHPGKQARKYSTKTPKSGGLGSHKKAKHGGK</sequence>
<organism evidence="2 3">
    <name type="scientific">Hibiscus syriacus</name>
    <name type="common">Rose of Sharon</name>
    <dbReference type="NCBI Taxonomy" id="106335"/>
    <lineage>
        <taxon>Eukaryota</taxon>
        <taxon>Viridiplantae</taxon>
        <taxon>Streptophyta</taxon>
        <taxon>Embryophyta</taxon>
        <taxon>Tracheophyta</taxon>
        <taxon>Spermatophyta</taxon>
        <taxon>Magnoliopsida</taxon>
        <taxon>eudicotyledons</taxon>
        <taxon>Gunneridae</taxon>
        <taxon>Pentapetalae</taxon>
        <taxon>rosids</taxon>
        <taxon>malvids</taxon>
        <taxon>Malvales</taxon>
        <taxon>Malvaceae</taxon>
        <taxon>Malvoideae</taxon>
        <taxon>Hibiscus</taxon>
    </lineage>
</organism>
<dbReference type="AlphaFoldDB" id="A0A6A2XQN8"/>
<name>A0A6A2XQN8_HIBSY</name>
<protein>
    <submittedName>
        <fullName evidence="2">Uncharacterized protein</fullName>
    </submittedName>
</protein>
<evidence type="ECO:0000313" key="3">
    <source>
        <dbReference type="Proteomes" id="UP000436088"/>
    </source>
</evidence>
<reference evidence="2" key="1">
    <citation type="submission" date="2019-09" db="EMBL/GenBank/DDBJ databases">
        <title>Draft genome information of white flower Hibiscus syriacus.</title>
        <authorList>
            <person name="Kim Y.-M."/>
        </authorList>
    </citation>
    <scope>NUCLEOTIDE SEQUENCE [LARGE SCALE GENOMIC DNA]</scope>
    <source>
        <strain evidence="2">YM2019G1</strain>
    </source>
</reference>
<evidence type="ECO:0000313" key="2">
    <source>
        <dbReference type="EMBL" id="KAE8669215.1"/>
    </source>
</evidence>
<dbReference type="EMBL" id="VEPZ02001530">
    <property type="protein sequence ID" value="KAE8669215.1"/>
    <property type="molecule type" value="Genomic_DNA"/>
</dbReference>
<accession>A0A6A2XQN8</accession>
<feature type="compositionally biased region" description="Basic residues" evidence="1">
    <location>
        <begin position="126"/>
        <end position="135"/>
    </location>
</feature>
<evidence type="ECO:0000256" key="1">
    <source>
        <dbReference type="SAM" id="MobiDB-lite"/>
    </source>
</evidence>
<feature type="compositionally biased region" description="Polar residues" evidence="1">
    <location>
        <begin position="56"/>
        <end position="68"/>
    </location>
</feature>
<feature type="region of interest" description="Disordered" evidence="1">
    <location>
        <begin position="54"/>
        <end position="135"/>
    </location>
</feature>
<keyword evidence="3" id="KW-1185">Reference proteome</keyword>